<dbReference type="InterPro" id="IPR038434">
    <property type="entry name" value="YARHG_sf"/>
</dbReference>
<feature type="signal peptide" evidence="1">
    <location>
        <begin position="1"/>
        <end position="18"/>
    </location>
</feature>
<sequence length="245" mass="28723">MKNSILLVFLCFSFIAYSQLEDCSECDTKTYSKKDIAKNSLYELQLLRNEIFARHQYIFKDERLLEHFQDYSWYQPDYNNPPEITLNDIENTNIALIKSAESNIKNKRKRLISELKELKRVLKANDTITINLFLDNGLKDEVNAKEALNELASIFSKIDLKDINWYRDEAIYKVATDNGFLIRETSLRINGDEVIASMGDLAHSEIMKEPFKYGSNYYSESEYSSFWIFKFDGQKLRLDRHEVAG</sequence>
<proteinExistence type="predicted"/>
<evidence type="ECO:0000313" key="3">
    <source>
        <dbReference type="EMBL" id="GAA0722131.1"/>
    </source>
</evidence>
<evidence type="ECO:0000259" key="2">
    <source>
        <dbReference type="SMART" id="SM01324"/>
    </source>
</evidence>
<dbReference type="InterPro" id="IPR025582">
    <property type="entry name" value="YARHG_dom"/>
</dbReference>
<feature type="chain" id="PRO_5046530314" description="YARHG domain-containing protein" evidence="1">
    <location>
        <begin position="19"/>
        <end position="245"/>
    </location>
</feature>
<dbReference type="RefSeq" id="WP_343912569.1">
    <property type="nucleotide sequence ID" value="NZ_BAAAGE010000002.1"/>
</dbReference>
<reference evidence="3 4" key="1">
    <citation type="journal article" date="2019" name="Int. J. Syst. Evol. Microbiol.">
        <title>The Global Catalogue of Microorganisms (GCM) 10K type strain sequencing project: providing services to taxonomists for standard genome sequencing and annotation.</title>
        <authorList>
            <consortium name="The Broad Institute Genomics Platform"/>
            <consortium name="The Broad Institute Genome Sequencing Center for Infectious Disease"/>
            <person name="Wu L."/>
            <person name="Ma J."/>
        </authorList>
    </citation>
    <scope>NUCLEOTIDE SEQUENCE [LARGE SCALE GENOMIC DNA]</scope>
    <source>
        <strain evidence="3 4">JCM 15974</strain>
    </source>
</reference>
<evidence type="ECO:0000313" key="4">
    <source>
        <dbReference type="Proteomes" id="UP001501758"/>
    </source>
</evidence>
<name>A0ABN1IVT8_9FLAO</name>
<protein>
    <recommendedName>
        <fullName evidence="2">YARHG domain-containing protein</fullName>
    </recommendedName>
</protein>
<accession>A0ABN1IVT8</accession>
<keyword evidence="4" id="KW-1185">Reference proteome</keyword>
<feature type="domain" description="YARHG" evidence="2">
    <location>
        <begin position="19"/>
        <end position="102"/>
    </location>
</feature>
<keyword evidence="1" id="KW-0732">Signal</keyword>
<dbReference type="Pfam" id="PF13308">
    <property type="entry name" value="YARHG"/>
    <property type="match status" value="1"/>
</dbReference>
<dbReference type="EMBL" id="BAAAGE010000002">
    <property type="protein sequence ID" value="GAA0722131.1"/>
    <property type="molecule type" value="Genomic_DNA"/>
</dbReference>
<comment type="caution">
    <text evidence="3">The sequence shown here is derived from an EMBL/GenBank/DDBJ whole genome shotgun (WGS) entry which is preliminary data.</text>
</comment>
<organism evidence="3 4">
    <name type="scientific">Aquimarina litoralis</name>
    <dbReference type="NCBI Taxonomy" id="584605"/>
    <lineage>
        <taxon>Bacteria</taxon>
        <taxon>Pseudomonadati</taxon>
        <taxon>Bacteroidota</taxon>
        <taxon>Flavobacteriia</taxon>
        <taxon>Flavobacteriales</taxon>
        <taxon>Flavobacteriaceae</taxon>
        <taxon>Aquimarina</taxon>
    </lineage>
</organism>
<gene>
    <name evidence="3" type="ORF">GCM10009430_24230</name>
</gene>
<dbReference type="SMART" id="SM01324">
    <property type="entry name" value="YARHG"/>
    <property type="match status" value="1"/>
</dbReference>
<dbReference type="Gene3D" id="1.20.58.1690">
    <property type="match status" value="1"/>
</dbReference>
<evidence type="ECO:0000256" key="1">
    <source>
        <dbReference type="SAM" id="SignalP"/>
    </source>
</evidence>
<dbReference type="Proteomes" id="UP001501758">
    <property type="component" value="Unassembled WGS sequence"/>
</dbReference>